<dbReference type="SUPFAM" id="SSF55073">
    <property type="entry name" value="Nucleotide cyclase"/>
    <property type="match status" value="1"/>
</dbReference>
<dbReference type="InterPro" id="IPR029787">
    <property type="entry name" value="Nucleotide_cyclase"/>
</dbReference>
<dbReference type="OrthoDB" id="1316910at2"/>
<dbReference type="Proteomes" id="UP000095230">
    <property type="component" value="Unassembled WGS sequence"/>
</dbReference>
<keyword evidence="1" id="KW-0812">Transmembrane</keyword>
<comment type="caution">
    <text evidence="5">The sequence shown here is derived from an EMBL/GenBank/DDBJ whole genome shotgun (WGS) entry which is preliminary data.</text>
</comment>
<accession>A0A1E5IYS3</accession>
<dbReference type="CDD" id="cd00130">
    <property type="entry name" value="PAS"/>
    <property type="match status" value="1"/>
</dbReference>
<dbReference type="InterPro" id="IPR000014">
    <property type="entry name" value="PAS"/>
</dbReference>
<dbReference type="PROSITE" id="PS50887">
    <property type="entry name" value="GGDEF"/>
    <property type="match status" value="1"/>
</dbReference>
<gene>
    <name evidence="5" type="ORF">BEL05_17935</name>
</gene>
<dbReference type="SMART" id="SM00267">
    <property type="entry name" value="GGDEF"/>
    <property type="match status" value="1"/>
</dbReference>
<dbReference type="NCBIfam" id="TIGR00229">
    <property type="entry name" value="sensory_box"/>
    <property type="match status" value="1"/>
</dbReference>
<dbReference type="PANTHER" id="PTHR44757:SF2">
    <property type="entry name" value="BIOFILM ARCHITECTURE MAINTENANCE PROTEIN MBAA"/>
    <property type="match status" value="1"/>
</dbReference>
<dbReference type="EMBL" id="MCBT01000003">
    <property type="protein sequence ID" value="OEG75705.1"/>
    <property type="molecule type" value="Genomic_DNA"/>
</dbReference>
<reference evidence="5 6" key="1">
    <citation type="submission" date="2016-07" db="EMBL/GenBank/DDBJ databases">
        <title>Whole-genome of two Shewanella species isolated from a digestive organ of sea cucumber Apostichopus japonicus Selenka 1867.</title>
        <authorList>
            <person name="Hong H.-H."/>
            <person name="Choi H."/>
            <person name="Cheon S."/>
            <person name="Oh J.-S."/>
            <person name="Lee H.-G."/>
            <person name="Park C."/>
        </authorList>
    </citation>
    <scope>NUCLEOTIDE SEQUENCE [LARGE SCALE GENOMIC DNA]</scope>
    <source>
        <strain evidence="5 6">CSB03KR</strain>
    </source>
</reference>
<dbReference type="PROSITE" id="PS50112">
    <property type="entry name" value="PAS"/>
    <property type="match status" value="1"/>
</dbReference>
<feature type="transmembrane region" description="Helical" evidence="1">
    <location>
        <begin position="184"/>
        <end position="206"/>
    </location>
</feature>
<dbReference type="STRING" id="23.BEL05_17935"/>
<evidence type="ECO:0000313" key="6">
    <source>
        <dbReference type="Proteomes" id="UP000095230"/>
    </source>
</evidence>
<dbReference type="CDD" id="cd01948">
    <property type="entry name" value="EAL"/>
    <property type="match status" value="1"/>
</dbReference>
<dbReference type="PROSITE" id="PS50883">
    <property type="entry name" value="EAL"/>
    <property type="match status" value="1"/>
</dbReference>
<dbReference type="SUPFAM" id="SSF55785">
    <property type="entry name" value="PYP-like sensor domain (PAS domain)"/>
    <property type="match status" value="1"/>
</dbReference>
<name>A0A1E5IYS3_SHECO</name>
<dbReference type="AlphaFoldDB" id="A0A1E5IYS3"/>
<evidence type="ECO:0000259" key="2">
    <source>
        <dbReference type="PROSITE" id="PS50112"/>
    </source>
</evidence>
<dbReference type="InterPro" id="IPR035919">
    <property type="entry name" value="EAL_sf"/>
</dbReference>
<dbReference type="InterPro" id="IPR013655">
    <property type="entry name" value="PAS_fold_3"/>
</dbReference>
<dbReference type="SMART" id="SM00086">
    <property type="entry name" value="PAC"/>
    <property type="match status" value="1"/>
</dbReference>
<feature type="transmembrane region" description="Helical" evidence="1">
    <location>
        <begin position="12"/>
        <end position="32"/>
    </location>
</feature>
<feature type="domain" description="EAL" evidence="3">
    <location>
        <begin position="567"/>
        <end position="820"/>
    </location>
</feature>
<dbReference type="Gene3D" id="3.30.70.270">
    <property type="match status" value="1"/>
</dbReference>
<dbReference type="SUPFAM" id="SSF141868">
    <property type="entry name" value="EAL domain-like"/>
    <property type="match status" value="1"/>
</dbReference>
<keyword evidence="1" id="KW-1133">Transmembrane helix</keyword>
<dbReference type="InterPro" id="IPR001633">
    <property type="entry name" value="EAL_dom"/>
</dbReference>
<dbReference type="Pfam" id="PF00563">
    <property type="entry name" value="EAL"/>
    <property type="match status" value="1"/>
</dbReference>
<protein>
    <submittedName>
        <fullName evidence="5">Diguanylate cyclase</fullName>
    </submittedName>
</protein>
<dbReference type="InterPro" id="IPR035965">
    <property type="entry name" value="PAS-like_dom_sf"/>
</dbReference>
<evidence type="ECO:0000259" key="4">
    <source>
        <dbReference type="PROSITE" id="PS50887"/>
    </source>
</evidence>
<sequence length="831" mass="93349">MLRAFFCPSLLVITPIICVVLFALSIVSIYFVERDQSRSDVYNSKIHALSQQLLRMDHILSIATFREDSSRITEEISLVSSDLWMSVYTLIDDQGIIRFANHAVWSESSASLVIDGYSHQLHQQAVLEKASLIQFNRQRKSIQAYYPIAVAMSALSDEQPNLIYLEYDISPALSASDDEVFMRLVRIASIFAVGGGLALILLYIGVLRPIRLLNRQASGLPVATGDFHPMPSRFSEISALGHHLYEFKQRYHIGAKQLKDSEQRWLFAVEVSRYGIWDWNLTDNSLFLSDRWKDMLGYSADTLKGELATWESRLHPEDKASTLELLNQYLSGKSDEFESVHRLRHKQGHYVWVLDRGMAVEWSDKGKPVRMIGTLSDVTEDVRNQRAAQHQTKHDPLTDLANRRALMDVLYGLTHETDYSASLFMVNLDNFKVVNDALGHHGGDRLLIQIAARLSSYFSSNALIARLGADEFVILVKRLPKDPVIAAKRSQAVASQLRQLIARSFSISNHTFNLSACVGTTIINNDEDVEPEQHLKRVSLALAQAKENGRDGCVLYSKEMDKQAEKHLLIRTELNHAIAREQLSLVYQPLIARDGSVASVEALLRWNHPHHGMISPAEFIPIAEGSGLILELGRWVLLEACRFIRTMEMQGIEPPMVSINVSARQFNQLEFAQKLLAVLKGQNVAPNKIELELTEYALLTDIAQVRHSMCLLREAGISIAVDDFGTGYSSLSYLKGLPLNRLKLDASFIRDMADGDASTAIVKSVIDMAHGLDLKFVAEGVEIQSQFEQLLDLQCDLFQGYLFHRPMNGEALKALLLTNCSKTKKEVSATS</sequence>
<dbReference type="PANTHER" id="PTHR44757">
    <property type="entry name" value="DIGUANYLATE CYCLASE DGCP"/>
    <property type="match status" value="1"/>
</dbReference>
<dbReference type="Pfam" id="PF00990">
    <property type="entry name" value="GGDEF"/>
    <property type="match status" value="1"/>
</dbReference>
<keyword evidence="1" id="KW-0472">Membrane</keyword>
<dbReference type="Gene3D" id="3.30.450.20">
    <property type="entry name" value="PAS domain"/>
    <property type="match status" value="1"/>
</dbReference>
<feature type="domain" description="GGDEF" evidence="4">
    <location>
        <begin position="419"/>
        <end position="558"/>
    </location>
</feature>
<dbReference type="InterPro" id="IPR052155">
    <property type="entry name" value="Biofilm_reg_signaling"/>
</dbReference>
<dbReference type="CDD" id="cd01949">
    <property type="entry name" value="GGDEF"/>
    <property type="match status" value="1"/>
</dbReference>
<dbReference type="NCBIfam" id="TIGR00254">
    <property type="entry name" value="GGDEF"/>
    <property type="match status" value="1"/>
</dbReference>
<dbReference type="InterPro" id="IPR000160">
    <property type="entry name" value="GGDEF_dom"/>
</dbReference>
<feature type="domain" description="PAS" evidence="2">
    <location>
        <begin position="261"/>
        <end position="333"/>
    </location>
</feature>
<evidence type="ECO:0000259" key="3">
    <source>
        <dbReference type="PROSITE" id="PS50883"/>
    </source>
</evidence>
<dbReference type="Pfam" id="PF08447">
    <property type="entry name" value="PAS_3"/>
    <property type="match status" value="1"/>
</dbReference>
<dbReference type="InterPro" id="IPR001610">
    <property type="entry name" value="PAC"/>
</dbReference>
<dbReference type="InterPro" id="IPR043128">
    <property type="entry name" value="Rev_trsase/Diguanyl_cyclase"/>
</dbReference>
<dbReference type="SMART" id="SM00052">
    <property type="entry name" value="EAL"/>
    <property type="match status" value="1"/>
</dbReference>
<evidence type="ECO:0000256" key="1">
    <source>
        <dbReference type="SAM" id="Phobius"/>
    </source>
</evidence>
<evidence type="ECO:0000313" key="5">
    <source>
        <dbReference type="EMBL" id="OEG75705.1"/>
    </source>
</evidence>
<dbReference type="SMART" id="SM00091">
    <property type="entry name" value="PAS"/>
    <property type="match status" value="1"/>
</dbReference>
<dbReference type="Gene3D" id="3.20.20.450">
    <property type="entry name" value="EAL domain"/>
    <property type="match status" value="1"/>
</dbReference>
<organism evidence="5 6">
    <name type="scientific">Shewanella colwelliana</name>
    <name type="common">Alteromonas colwelliana</name>
    <dbReference type="NCBI Taxonomy" id="23"/>
    <lineage>
        <taxon>Bacteria</taxon>
        <taxon>Pseudomonadati</taxon>
        <taxon>Pseudomonadota</taxon>
        <taxon>Gammaproteobacteria</taxon>
        <taxon>Alteromonadales</taxon>
        <taxon>Shewanellaceae</taxon>
        <taxon>Shewanella</taxon>
    </lineage>
</organism>
<proteinExistence type="predicted"/>